<dbReference type="GO" id="GO:0006355">
    <property type="term" value="P:regulation of DNA-templated transcription"/>
    <property type="evidence" value="ECO:0007669"/>
    <property type="project" value="InterPro"/>
</dbReference>
<evidence type="ECO:0000256" key="1">
    <source>
        <dbReference type="SAM" id="MobiDB-lite"/>
    </source>
</evidence>
<name>U5D6T7_AMBTC</name>
<reference evidence="4" key="1">
    <citation type="journal article" date="2013" name="Science">
        <title>The Amborella genome and the evolution of flowering plants.</title>
        <authorList>
            <consortium name="Amborella Genome Project"/>
        </authorList>
    </citation>
    <scope>NUCLEOTIDE SEQUENCE [LARGE SCALE GENOMIC DNA]</scope>
</reference>
<dbReference type="PROSITE" id="PS51745">
    <property type="entry name" value="PB1"/>
    <property type="match status" value="1"/>
</dbReference>
<dbReference type="InterPro" id="IPR053793">
    <property type="entry name" value="PB1-like"/>
</dbReference>
<dbReference type="SUPFAM" id="SSF54277">
    <property type="entry name" value="CAD &amp; PB1 domains"/>
    <property type="match status" value="1"/>
</dbReference>
<dbReference type="AlphaFoldDB" id="U5D6T7"/>
<dbReference type="Proteomes" id="UP000017836">
    <property type="component" value="Unassembled WGS sequence"/>
</dbReference>
<dbReference type="OrthoDB" id="1287924at2759"/>
<dbReference type="PANTHER" id="PTHR31384">
    <property type="entry name" value="AUXIN RESPONSE FACTOR 4-RELATED"/>
    <property type="match status" value="1"/>
</dbReference>
<keyword evidence="4" id="KW-1185">Reference proteome</keyword>
<feature type="domain" description="PB1" evidence="2">
    <location>
        <begin position="184"/>
        <end position="268"/>
    </location>
</feature>
<protein>
    <recommendedName>
        <fullName evidence="2">PB1 domain-containing protein</fullName>
    </recommendedName>
</protein>
<feature type="compositionally biased region" description="Low complexity" evidence="1">
    <location>
        <begin position="97"/>
        <end position="106"/>
    </location>
</feature>
<dbReference type="GO" id="GO:0003677">
    <property type="term" value="F:DNA binding"/>
    <property type="evidence" value="ECO:0007669"/>
    <property type="project" value="InterPro"/>
</dbReference>
<dbReference type="KEGG" id="atr:18445455"/>
<gene>
    <name evidence="3" type="ORF">AMTR_s00044p00116500</name>
</gene>
<dbReference type="EMBL" id="KI392384">
    <property type="protein sequence ID" value="ERN17122.1"/>
    <property type="molecule type" value="Genomic_DNA"/>
</dbReference>
<feature type="region of interest" description="Disordered" evidence="1">
    <location>
        <begin position="60"/>
        <end position="109"/>
    </location>
</feature>
<proteinExistence type="predicted"/>
<dbReference type="Gene3D" id="3.10.20.90">
    <property type="entry name" value="Phosphatidylinositol 3-kinase Catalytic Subunit, Chain A, domain 1"/>
    <property type="match status" value="1"/>
</dbReference>
<sequence>MKQKQSIEMGLSPIKPAKKRAHLEPLSPFFIGNPSTSFHYLCNMLKEPISSPLLISPSESRLPDLNSESSSPLLIYPTESRLPDLNPESEIERSEASGHGSSSSSEKGMKHFIDELEPPPANQCKSMPCGPVTKGTGPCRSNAGFKLFGVQLMNEPATHGEEYMTENALKPLIAINGGVRLKRRTCTKVLMQGRAVGRAVDLRKLDGYDDLMYLLEEWFEIGGELSGANKKWVLVYVDHGGKMVVMGGDPWPEFRGMVKKIEIYGCDEAIKMMGDGTVAMFSGFRP</sequence>
<dbReference type="PANTHER" id="PTHR31384:SF1">
    <property type="entry name" value="AUXIN RESPONSE FACTOR 9"/>
    <property type="match status" value="1"/>
</dbReference>
<organism evidence="3 4">
    <name type="scientific">Amborella trichopoda</name>
    <dbReference type="NCBI Taxonomy" id="13333"/>
    <lineage>
        <taxon>Eukaryota</taxon>
        <taxon>Viridiplantae</taxon>
        <taxon>Streptophyta</taxon>
        <taxon>Embryophyta</taxon>
        <taxon>Tracheophyta</taxon>
        <taxon>Spermatophyta</taxon>
        <taxon>Magnoliopsida</taxon>
        <taxon>Amborellales</taxon>
        <taxon>Amborellaceae</taxon>
        <taxon>Amborella</taxon>
    </lineage>
</organism>
<dbReference type="Gramene" id="ERN17122">
    <property type="protein sequence ID" value="ERN17122"/>
    <property type="gene ID" value="AMTR_s00044p00116500"/>
</dbReference>
<evidence type="ECO:0000259" key="2">
    <source>
        <dbReference type="PROSITE" id="PS51745"/>
    </source>
</evidence>
<dbReference type="STRING" id="13333.U5D6T7"/>
<dbReference type="GO" id="GO:0009725">
    <property type="term" value="P:response to hormone"/>
    <property type="evidence" value="ECO:0007669"/>
    <property type="project" value="InterPro"/>
</dbReference>
<accession>U5D6T7</accession>
<dbReference type="InterPro" id="IPR044835">
    <property type="entry name" value="ARF_plant"/>
</dbReference>
<evidence type="ECO:0000313" key="4">
    <source>
        <dbReference type="Proteomes" id="UP000017836"/>
    </source>
</evidence>
<dbReference type="HOGENOM" id="CLU_974331_0_0_1"/>
<evidence type="ECO:0000313" key="3">
    <source>
        <dbReference type="EMBL" id="ERN17122.1"/>
    </source>
</evidence>